<name>A0A366SAS6_9HYPO</name>
<dbReference type="PANTHER" id="PTHR34502">
    <property type="entry name" value="DUF6594 DOMAIN-CONTAINING PROTEIN-RELATED"/>
    <property type="match status" value="1"/>
</dbReference>
<dbReference type="AlphaFoldDB" id="A0A366SAS6"/>
<feature type="transmembrane region" description="Helical" evidence="1">
    <location>
        <begin position="270"/>
        <end position="287"/>
    </location>
</feature>
<feature type="domain" description="DUF6594" evidence="2">
    <location>
        <begin position="13"/>
        <end position="281"/>
    </location>
</feature>
<evidence type="ECO:0000256" key="1">
    <source>
        <dbReference type="SAM" id="Phobius"/>
    </source>
</evidence>
<proteinExistence type="predicted"/>
<dbReference type="PANTHER" id="PTHR34502:SF3">
    <property type="entry name" value="DUF6594 DOMAIN-CONTAINING PROTEIN"/>
    <property type="match status" value="1"/>
</dbReference>
<dbReference type="Pfam" id="PF20237">
    <property type="entry name" value="DUF6594"/>
    <property type="match status" value="1"/>
</dbReference>
<sequence length="289" mass="33040">MSSIKLEDYRQGYPRLASFLTLDRNFSILKRYDFLHMRSLLDLQDQLSELQDQLKRCDELEPVQLGLSSRRQDSNNTRRDLLQRIRSTLEVYGEYTYTLATPCITDGWSDKAVQDYNNMLRLPEAHEAQRQNVENWFAGNKPLVRSESACFLNMSVETDYVALGVSERCDRSRLEKVLEWGLRTFPRVGRLFHTNLAKTRDPNIFLFPPSLLDHAAKAFVALFVPMWLVLPTILLQSSGGSLPRSIIYAIFVFGTSILLVAALDITKHNFLIALVTYATLLGAFLAQSP</sequence>
<evidence type="ECO:0000313" key="4">
    <source>
        <dbReference type="Proteomes" id="UP000253153"/>
    </source>
</evidence>
<keyword evidence="1" id="KW-0812">Transmembrane</keyword>
<keyword evidence="4" id="KW-1185">Reference proteome</keyword>
<keyword evidence="1" id="KW-0472">Membrane</keyword>
<reference evidence="3 4" key="1">
    <citation type="submission" date="2018-06" db="EMBL/GenBank/DDBJ databases">
        <title>Fusarium incarnatum-equiseti species complex species 28.</title>
        <authorList>
            <person name="Gardiner D.M."/>
        </authorList>
    </citation>
    <scope>NUCLEOTIDE SEQUENCE [LARGE SCALE GENOMIC DNA]</scope>
    <source>
        <strain evidence="3 4">FIESC_28</strain>
    </source>
</reference>
<dbReference type="EMBL" id="QKXC01000030">
    <property type="protein sequence ID" value="RBR26062.1"/>
    <property type="molecule type" value="Genomic_DNA"/>
</dbReference>
<protein>
    <recommendedName>
        <fullName evidence="2">DUF6594 domain-containing protein</fullName>
    </recommendedName>
</protein>
<gene>
    <name evidence="3" type="ORF">FIESC28_01090</name>
</gene>
<dbReference type="InterPro" id="IPR046529">
    <property type="entry name" value="DUF6594"/>
</dbReference>
<accession>A0A366SAS6</accession>
<feature type="transmembrane region" description="Helical" evidence="1">
    <location>
        <begin position="215"/>
        <end position="234"/>
    </location>
</feature>
<comment type="caution">
    <text evidence="3">The sequence shown here is derived from an EMBL/GenBank/DDBJ whole genome shotgun (WGS) entry which is preliminary data.</text>
</comment>
<feature type="transmembrane region" description="Helical" evidence="1">
    <location>
        <begin position="246"/>
        <end position="263"/>
    </location>
</feature>
<dbReference type="RefSeq" id="XP_031020653.1">
    <property type="nucleotide sequence ID" value="XM_031155241.1"/>
</dbReference>
<keyword evidence="1" id="KW-1133">Transmembrane helix</keyword>
<evidence type="ECO:0000313" key="3">
    <source>
        <dbReference type="EMBL" id="RBR26062.1"/>
    </source>
</evidence>
<evidence type="ECO:0000259" key="2">
    <source>
        <dbReference type="Pfam" id="PF20237"/>
    </source>
</evidence>
<dbReference type="Proteomes" id="UP000253153">
    <property type="component" value="Unassembled WGS sequence"/>
</dbReference>
<dbReference type="GeneID" id="41990537"/>
<organism evidence="3 4">
    <name type="scientific">Fusarium coffeatum</name>
    <dbReference type="NCBI Taxonomy" id="231269"/>
    <lineage>
        <taxon>Eukaryota</taxon>
        <taxon>Fungi</taxon>
        <taxon>Dikarya</taxon>
        <taxon>Ascomycota</taxon>
        <taxon>Pezizomycotina</taxon>
        <taxon>Sordariomycetes</taxon>
        <taxon>Hypocreomycetidae</taxon>
        <taxon>Hypocreales</taxon>
        <taxon>Nectriaceae</taxon>
        <taxon>Fusarium</taxon>
        <taxon>Fusarium incarnatum-equiseti species complex</taxon>
    </lineage>
</organism>
<dbReference type="OrthoDB" id="3533814at2759"/>